<proteinExistence type="predicted"/>
<evidence type="ECO:0000313" key="2">
    <source>
        <dbReference type="Proteomes" id="UP000610303"/>
    </source>
</evidence>
<organism evidence="1 2">
    <name type="scientific">Agromyces mediolanus</name>
    <name type="common">Corynebacterium mediolanum</name>
    <dbReference type="NCBI Taxonomy" id="41986"/>
    <lineage>
        <taxon>Bacteria</taxon>
        <taxon>Bacillati</taxon>
        <taxon>Actinomycetota</taxon>
        <taxon>Actinomycetes</taxon>
        <taxon>Micrococcales</taxon>
        <taxon>Microbacteriaceae</taxon>
        <taxon>Agromyces</taxon>
    </lineage>
</organism>
<accession>A0A918CM51</accession>
<dbReference type="EMBL" id="BMRJ01000002">
    <property type="protein sequence ID" value="GGR30947.1"/>
    <property type="molecule type" value="Genomic_DNA"/>
</dbReference>
<dbReference type="Proteomes" id="UP000610303">
    <property type="component" value="Unassembled WGS sequence"/>
</dbReference>
<dbReference type="AlphaFoldDB" id="A0A918CM51"/>
<name>A0A918CM51_AGRME</name>
<reference evidence="1" key="1">
    <citation type="journal article" date="2014" name="Int. J. Syst. Evol. Microbiol.">
        <title>Complete genome sequence of Corynebacterium casei LMG S-19264T (=DSM 44701T), isolated from a smear-ripened cheese.</title>
        <authorList>
            <consortium name="US DOE Joint Genome Institute (JGI-PGF)"/>
            <person name="Walter F."/>
            <person name="Albersmeier A."/>
            <person name="Kalinowski J."/>
            <person name="Ruckert C."/>
        </authorList>
    </citation>
    <scope>NUCLEOTIDE SEQUENCE</scope>
    <source>
        <strain evidence="1">JCM 3346</strain>
    </source>
</reference>
<comment type="caution">
    <text evidence="1">The sequence shown here is derived from an EMBL/GenBank/DDBJ whole genome shotgun (WGS) entry which is preliminary data.</text>
</comment>
<keyword evidence="2" id="KW-1185">Reference proteome</keyword>
<evidence type="ECO:0000313" key="1">
    <source>
        <dbReference type="EMBL" id="GGR30947.1"/>
    </source>
</evidence>
<protein>
    <submittedName>
        <fullName evidence="1">Uncharacterized protein</fullName>
    </submittedName>
</protein>
<sequence length="195" mass="19789">MGAPRSGSATIAHRFRNGCLGCTSRGIIPWQARGMRSRPTTTTAVAALAGGLALALSGCAGPGVVACSAVGYLYDGPAVVAFDPELPDDVLVSACFGAGCAPAPVDRGAEPTVGETMPGGVWRVPQAAPYLGAGVYGDGSERSLRVVVEAIDGTGLVDGEYKIPVAVERTGMFGECPGPFRFETLVVGASERSTE</sequence>
<reference evidence="1" key="2">
    <citation type="submission" date="2020-09" db="EMBL/GenBank/DDBJ databases">
        <authorList>
            <person name="Sun Q."/>
            <person name="Ohkuma M."/>
        </authorList>
    </citation>
    <scope>NUCLEOTIDE SEQUENCE</scope>
    <source>
        <strain evidence="1">JCM 3346</strain>
    </source>
</reference>
<gene>
    <name evidence="1" type="ORF">GCM10010196_26350</name>
</gene>